<accession>A0ABQ7JW66</accession>
<evidence type="ECO:0008006" key="4">
    <source>
        <dbReference type="Google" id="ProtNLM"/>
    </source>
</evidence>
<evidence type="ECO:0000313" key="3">
    <source>
        <dbReference type="Proteomes" id="UP001194696"/>
    </source>
</evidence>
<dbReference type="EMBL" id="JAAAIM010000677">
    <property type="protein sequence ID" value="KAG0285322.1"/>
    <property type="molecule type" value="Genomic_DNA"/>
</dbReference>
<gene>
    <name evidence="2" type="ORF">BGZ96_010390</name>
</gene>
<name>A0ABQ7JW66_9FUNG</name>
<feature type="region of interest" description="Disordered" evidence="1">
    <location>
        <begin position="105"/>
        <end position="157"/>
    </location>
</feature>
<reference evidence="2 3" key="1">
    <citation type="journal article" date="2020" name="Fungal Divers.">
        <title>Resolving the Mortierellaceae phylogeny through synthesis of multi-gene phylogenetics and phylogenomics.</title>
        <authorList>
            <person name="Vandepol N."/>
            <person name="Liber J."/>
            <person name="Desiro A."/>
            <person name="Na H."/>
            <person name="Kennedy M."/>
            <person name="Barry K."/>
            <person name="Grigoriev I.V."/>
            <person name="Miller A.N."/>
            <person name="O'Donnell K."/>
            <person name="Stajich J.E."/>
            <person name="Bonito G."/>
        </authorList>
    </citation>
    <scope>NUCLEOTIDE SEQUENCE [LARGE SCALE GENOMIC DNA]</scope>
    <source>
        <strain evidence="2 3">AD045</strain>
    </source>
</reference>
<comment type="caution">
    <text evidence="2">The sequence shown here is derived from an EMBL/GenBank/DDBJ whole genome shotgun (WGS) entry which is preliminary data.</text>
</comment>
<keyword evidence="3" id="KW-1185">Reference proteome</keyword>
<dbReference type="Proteomes" id="UP001194696">
    <property type="component" value="Unassembled WGS sequence"/>
</dbReference>
<feature type="compositionally biased region" description="Low complexity" evidence="1">
    <location>
        <begin position="127"/>
        <end position="155"/>
    </location>
</feature>
<evidence type="ECO:0000313" key="2">
    <source>
        <dbReference type="EMBL" id="KAG0285322.1"/>
    </source>
</evidence>
<evidence type="ECO:0000256" key="1">
    <source>
        <dbReference type="SAM" id="MobiDB-lite"/>
    </source>
</evidence>
<proteinExistence type="predicted"/>
<sequence length="274" mass="29331">MSFIQTSQRAHPDGEERPTQCFRRYGLPQSQRCHATIETDDDGALFVRWSNIQELYDREGEVKFVVDGNVLVHKAVGHDMQIIMPWRIQAFPNKVLQVALNDEQPGCLDPKTPANVDPVAMTDDNSESGPSSSYSSRQSKPSDAGSSSSSSSSSSVFMPAGTHNYTSTSSSSPLVLLPPVAATAAASRNTTAICSEVKGPSSFTWPATASTTEADSFSLPNVNFGVAQDARNTVSLLSSTCLPELAQAQVDHALSKLCRSPSVLPPSHPYSPSL</sequence>
<protein>
    <recommendedName>
        <fullName evidence="4">FHA domain-containing protein</fullName>
    </recommendedName>
</protein>
<organism evidence="2 3">
    <name type="scientific">Linnemannia gamsii</name>
    <dbReference type="NCBI Taxonomy" id="64522"/>
    <lineage>
        <taxon>Eukaryota</taxon>
        <taxon>Fungi</taxon>
        <taxon>Fungi incertae sedis</taxon>
        <taxon>Mucoromycota</taxon>
        <taxon>Mortierellomycotina</taxon>
        <taxon>Mortierellomycetes</taxon>
        <taxon>Mortierellales</taxon>
        <taxon>Mortierellaceae</taxon>
        <taxon>Linnemannia</taxon>
    </lineage>
</organism>